<comment type="caution">
    <text evidence="3">The sequence shown here is derived from an EMBL/GenBank/DDBJ whole genome shotgun (WGS) entry which is preliminary data.</text>
</comment>
<name>A0ABS4MGX0_9LACO</name>
<evidence type="ECO:0000313" key="3">
    <source>
        <dbReference type="EMBL" id="MBP2058938.1"/>
    </source>
</evidence>
<dbReference type="Pfam" id="PF03217">
    <property type="entry name" value="SlpA"/>
    <property type="match status" value="4"/>
</dbReference>
<feature type="signal peptide" evidence="1">
    <location>
        <begin position="1"/>
        <end position="23"/>
    </location>
</feature>
<dbReference type="PRINTS" id="PR01729">
    <property type="entry name" value="SURFACELAYER"/>
</dbReference>
<dbReference type="InterPro" id="IPR004903">
    <property type="entry name" value="S-layer_prot"/>
</dbReference>
<dbReference type="RefSeq" id="WP_209687650.1">
    <property type="nucleotide sequence ID" value="NZ_JAGGLU010000020.1"/>
</dbReference>
<feature type="chain" id="PRO_5046586890" description="S-layer protein C-terminal domain-containing protein" evidence="1">
    <location>
        <begin position="24"/>
        <end position="547"/>
    </location>
</feature>
<gene>
    <name evidence="3" type="ORF">J2Z60_002129</name>
</gene>
<organism evidence="3 4">
    <name type="scientific">Lactobacillus colini</name>
    <dbReference type="NCBI Taxonomy" id="1819254"/>
    <lineage>
        <taxon>Bacteria</taxon>
        <taxon>Bacillati</taxon>
        <taxon>Bacillota</taxon>
        <taxon>Bacilli</taxon>
        <taxon>Lactobacillales</taxon>
        <taxon>Lactobacillaceae</taxon>
        <taxon>Lactobacillus</taxon>
    </lineage>
</organism>
<keyword evidence="4" id="KW-1185">Reference proteome</keyword>
<keyword evidence="1" id="KW-0732">Signal</keyword>
<evidence type="ECO:0000313" key="4">
    <source>
        <dbReference type="Proteomes" id="UP001519292"/>
    </source>
</evidence>
<dbReference type="Proteomes" id="UP001519292">
    <property type="component" value="Unassembled WGS sequence"/>
</dbReference>
<proteinExistence type="predicted"/>
<evidence type="ECO:0000259" key="2">
    <source>
        <dbReference type="Pfam" id="PF03217"/>
    </source>
</evidence>
<evidence type="ECO:0000256" key="1">
    <source>
        <dbReference type="SAM" id="SignalP"/>
    </source>
</evidence>
<feature type="domain" description="S-layer protein C-terminal" evidence="2">
    <location>
        <begin position="309"/>
        <end position="328"/>
    </location>
</feature>
<accession>A0ABS4MGX0</accession>
<feature type="domain" description="S-layer protein C-terminal" evidence="2">
    <location>
        <begin position="30"/>
        <end position="88"/>
    </location>
</feature>
<feature type="domain" description="S-layer protein C-terminal" evidence="2">
    <location>
        <begin position="250"/>
        <end position="301"/>
    </location>
</feature>
<reference evidence="3 4" key="1">
    <citation type="submission" date="2021-03" db="EMBL/GenBank/DDBJ databases">
        <title>Genomic Encyclopedia of Type Strains, Phase IV (KMG-IV): sequencing the most valuable type-strain genomes for metagenomic binning, comparative biology and taxonomic classification.</title>
        <authorList>
            <person name="Goeker M."/>
        </authorList>
    </citation>
    <scope>NUCLEOTIDE SEQUENCE [LARGE SCALE GENOMIC DNA]</scope>
    <source>
        <strain evidence="3 4">DSM 101872</strain>
    </source>
</reference>
<dbReference type="InterPro" id="IPR024968">
    <property type="entry name" value="SlpA_C_lactobacillus"/>
</dbReference>
<feature type="domain" description="S-layer protein C-terminal" evidence="2">
    <location>
        <begin position="89"/>
        <end position="152"/>
    </location>
</feature>
<protein>
    <recommendedName>
        <fullName evidence="2">S-layer protein C-terminal domain-containing protein</fullName>
    </recommendedName>
</protein>
<dbReference type="EMBL" id="JAGGLU010000020">
    <property type="protein sequence ID" value="MBP2058938.1"/>
    <property type="molecule type" value="Genomic_DNA"/>
</dbReference>
<sequence>MRFAKRITLLSTIALMGMTPVFAKQVKAASTNSVQKTVMHNAAIYDKNGKNTGKVYKSYQNVYVDSDTVKIKGSEYYKVSNKDQYLKVGNIDGTKRTLTHNAYVYATSTRRANNTVLKKGSSVTTYGGSYKFKNGKRYYRVGGPKKQYVKVSNFSSVTNADNSTSSTSIVTPETGTLVTNSSSLYDKNGKPYTKQLTTNYVSNYADGQHTHWKTRLPYFGVKTIKGEEYYLIDKDNGVYVKSSDIREIVGQTRIKVRKNSKIYSKNGKVISSKLPLDRIFIYPGQVNNIEKASKYYYINNEGQPQDLPYTTIKGEDYYNVGNGQYVRVKDVSSINHNGLYTNYITVTTTKTAPIYDMNGKKTSSTIAKGKKIKVEGEDSNPQHEVIIETDDIGFSYDYYKIKGKDQLISFLDVDTTNPLISPRYFDENTPADMRISLLNDTPVYNSNGQRKDDGWFIPHTNGGSYSVNKLVYIYNPTDKKVELFYHLTSSHISLINSDDSRSSDGDKSIDTKDLYIKASDASYYDGFALKPSNTVEQAQASATAEVK</sequence>